<dbReference type="InterPro" id="IPR037607">
    <property type="entry name" value="DGK"/>
</dbReference>
<dbReference type="Pfam" id="PF00781">
    <property type="entry name" value="DAGK_cat"/>
    <property type="match status" value="1"/>
</dbReference>
<comment type="caution">
    <text evidence="26">The sequence shown here is derived from an EMBL/GenBank/DDBJ whole genome shotgun (WGS) entry which is preliminary data.</text>
</comment>
<dbReference type="PANTHER" id="PTHR11255">
    <property type="entry name" value="DIACYLGLYCEROL KINASE"/>
    <property type="match status" value="1"/>
</dbReference>
<evidence type="ECO:0000256" key="7">
    <source>
        <dbReference type="ARBA" id="ARBA00022475"/>
    </source>
</evidence>
<evidence type="ECO:0000256" key="17">
    <source>
        <dbReference type="ARBA" id="ARBA00023242"/>
    </source>
</evidence>
<dbReference type="GO" id="GO:0005886">
    <property type="term" value="C:plasma membrane"/>
    <property type="evidence" value="ECO:0007669"/>
    <property type="project" value="UniProtKB-SubCell"/>
</dbReference>
<dbReference type="Gene3D" id="3.40.50.10330">
    <property type="entry name" value="Probable inorganic polyphosphate/atp-NAD kinase, domain 1"/>
    <property type="match status" value="1"/>
</dbReference>
<evidence type="ECO:0000256" key="18">
    <source>
        <dbReference type="ARBA" id="ARBA00023273"/>
    </source>
</evidence>
<dbReference type="SMART" id="SM00046">
    <property type="entry name" value="DAGKc"/>
    <property type="match status" value="1"/>
</dbReference>
<gene>
    <name evidence="26" type="ORF">MN116_007646</name>
</gene>
<evidence type="ECO:0000313" key="27">
    <source>
        <dbReference type="Proteomes" id="UP001292079"/>
    </source>
</evidence>
<comment type="similarity">
    <text evidence="6 23">Belongs to the eukaryotic diacylglycerol kinase family.</text>
</comment>
<protein>
    <recommendedName>
        <fullName evidence="23">Diacylglycerol kinase</fullName>
        <shortName evidence="23">DAG kinase</shortName>
        <ecNumber evidence="23">2.7.1.107</ecNumber>
    </recommendedName>
</protein>
<keyword evidence="10" id="KW-0677">Repeat</keyword>
<evidence type="ECO:0000256" key="5">
    <source>
        <dbReference type="ARBA" id="ARBA00005175"/>
    </source>
</evidence>
<keyword evidence="7" id="KW-1003">Cell membrane</keyword>
<dbReference type="Pfam" id="PF23578">
    <property type="entry name" value="DGKI"/>
    <property type="match status" value="1"/>
</dbReference>
<evidence type="ECO:0000256" key="14">
    <source>
        <dbReference type="ARBA" id="ARBA00023043"/>
    </source>
</evidence>
<keyword evidence="17" id="KW-0539">Nucleus</keyword>
<dbReference type="InterPro" id="IPR002219">
    <property type="entry name" value="PKC_DAG/PE"/>
</dbReference>
<reference evidence="26" key="2">
    <citation type="journal article" date="2023" name="Infect Dis Poverty">
        <title>Chromosome-scale genome of the human blood fluke Schistosoma mekongi and its implications for public health.</title>
        <authorList>
            <person name="Zhou M."/>
            <person name="Xu L."/>
            <person name="Xu D."/>
            <person name="Chen W."/>
            <person name="Khan J."/>
            <person name="Hu Y."/>
            <person name="Huang H."/>
            <person name="Wei H."/>
            <person name="Zhang Y."/>
            <person name="Chusongsang P."/>
            <person name="Tanasarnprasert K."/>
            <person name="Hu X."/>
            <person name="Limpanont Y."/>
            <person name="Lv Z."/>
        </authorList>
    </citation>
    <scope>NUCLEOTIDE SEQUENCE</scope>
    <source>
        <strain evidence="26">LV_2022a</strain>
    </source>
</reference>
<dbReference type="InterPro" id="IPR000756">
    <property type="entry name" value="Diacylglycerol_kin_accessory"/>
</dbReference>
<feature type="region of interest" description="Disordered" evidence="24">
    <location>
        <begin position="859"/>
        <end position="896"/>
    </location>
</feature>
<dbReference type="SMART" id="SM00045">
    <property type="entry name" value="DAGKa"/>
    <property type="match status" value="1"/>
</dbReference>
<evidence type="ECO:0000256" key="1">
    <source>
        <dbReference type="ARBA" id="ARBA00004123"/>
    </source>
</evidence>
<evidence type="ECO:0000256" key="8">
    <source>
        <dbReference type="ARBA" id="ARBA00022490"/>
    </source>
</evidence>
<keyword evidence="11 23" id="KW-0547">Nucleotide-binding</keyword>
<keyword evidence="27" id="KW-1185">Reference proteome</keyword>
<dbReference type="Gene3D" id="2.60.200.40">
    <property type="match status" value="1"/>
</dbReference>
<keyword evidence="12 23" id="KW-0418">Kinase</keyword>
<comment type="catalytic activity">
    <reaction evidence="19">
        <text>1,2-di-(9Z-octadecenoyl)-sn-glycerol + ATP = 1,2-di-(9Z-octadecenoyl)-sn-glycero-3-phosphate + ADP + H(+)</text>
        <dbReference type="Rhea" id="RHEA:40327"/>
        <dbReference type="ChEBI" id="CHEBI:15378"/>
        <dbReference type="ChEBI" id="CHEBI:30616"/>
        <dbReference type="ChEBI" id="CHEBI:52333"/>
        <dbReference type="ChEBI" id="CHEBI:74546"/>
        <dbReference type="ChEBI" id="CHEBI:456216"/>
    </reaction>
    <physiologicalReaction direction="left-to-right" evidence="19">
        <dbReference type="Rhea" id="RHEA:40328"/>
    </physiologicalReaction>
</comment>
<evidence type="ECO:0000256" key="11">
    <source>
        <dbReference type="ARBA" id="ARBA00022741"/>
    </source>
</evidence>
<evidence type="ECO:0000256" key="24">
    <source>
        <dbReference type="SAM" id="MobiDB-lite"/>
    </source>
</evidence>
<dbReference type="CDD" id="cd20802">
    <property type="entry name" value="C1_DGK_typeIV_rpt1"/>
    <property type="match status" value="1"/>
</dbReference>
<dbReference type="GO" id="GO:0006629">
    <property type="term" value="P:lipid metabolic process"/>
    <property type="evidence" value="ECO:0007669"/>
    <property type="project" value="UniProtKB-KW"/>
</dbReference>
<evidence type="ECO:0000256" key="19">
    <source>
        <dbReference type="ARBA" id="ARBA00023371"/>
    </source>
</evidence>
<keyword evidence="15" id="KW-0443">Lipid metabolism</keyword>
<dbReference type="SMART" id="SM00109">
    <property type="entry name" value="C1"/>
    <property type="match status" value="2"/>
</dbReference>
<comment type="subcellular location">
    <subcellularLocation>
        <location evidence="2">Cell membrane</location>
    </subcellularLocation>
    <subcellularLocation>
        <location evidence="3">Cell projection</location>
    </subcellularLocation>
    <subcellularLocation>
        <location evidence="4">Cytoplasm</location>
        <location evidence="4">Cytosol</location>
    </subcellularLocation>
    <subcellularLocation>
        <location evidence="1">Nucleus</location>
    </subcellularLocation>
</comment>
<comment type="pathway">
    <text evidence="5">Lipid metabolism; glycerolipid metabolism.</text>
</comment>
<evidence type="ECO:0000256" key="13">
    <source>
        <dbReference type="ARBA" id="ARBA00022840"/>
    </source>
</evidence>
<comment type="catalytic activity">
    <reaction evidence="20">
        <text>1-octadecanoyl-2-(5Z,8Z,11Z,14Z-eicosatetraenoyl)-sn-glycerol + ATP = 1-octadecanoyl-2-(5Z,8Z,11Z,14Z-eicosatetraenoyl)-sn-glycero-3-phosphate + ADP + H(+)</text>
        <dbReference type="Rhea" id="RHEA:40323"/>
        <dbReference type="ChEBI" id="CHEBI:15378"/>
        <dbReference type="ChEBI" id="CHEBI:30616"/>
        <dbReference type="ChEBI" id="CHEBI:75728"/>
        <dbReference type="ChEBI" id="CHEBI:77091"/>
        <dbReference type="ChEBI" id="CHEBI:456216"/>
    </reaction>
    <physiologicalReaction direction="left-to-right" evidence="20">
        <dbReference type="Rhea" id="RHEA:40324"/>
    </physiologicalReaction>
</comment>
<evidence type="ECO:0000256" key="3">
    <source>
        <dbReference type="ARBA" id="ARBA00004316"/>
    </source>
</evidence>
<keyword evidence="9 23" id="KW-0808">Transferase</keyword>
<dbReference type="GO" id="GO:0004143">
    <property type="term" value="F:ATP-dependent diacylglycerol kinase activity"/>
    <property type="evidence" value="ECO:0007669"/>
    <property type="project" value="UniProtKB-EC"/>
</dbReference>
<dbReference type="GO" id="GO:0005634">
    <property type="term" value="C:nucleus"/>
    <property type="evidence" value="ECO:0007669"/>
    <property type="project" value="UniProtKB-SubCell"/>
</dbReference>
<dbReference type="GO" id="GO:0042995">
    <property type="term" value="C:cell projection"/>
    <property type="evidence" value="ECO:0007669"/>
    <property type="project" value="UniProtKB-SubCell"/>
</dbReference>
<evidence type="ECO:0000256" key="22">
    <source>
        <dbReference type="ARBA" id="ARBA00060536"/>
    </source>
</evidence>
<feature type="domain" description="DAGKc" evidence="25">
    <location>
        <begin position="294"/>
        <end position="428"/>
    </location>
</feature>
<comment type="catalytic activity">
    <reaction evidence="21">
        <text>a 1,2-diacyl-sn-glycerol + ATP = a 1,2-diacyl-sn-glycero-3-phosphate + ADP + H(+)</text>
        <dbReference type="Rhea" id="RHEA:10272"/>
        <dbReference type="ChEBI" id="CHEBI:15378"/>
        <dbReference type="ChEBI" id="CHEBI:17815"/>
        <dbReference type="ChEBI" id="CHEBI:30616"/>
        <dbReference type="ChEBI" id="CHEBI:58608"/>
        <dbReference type="ChEBI" id="CHEBI:456216"/>
        <dbReference type="EC" id="2.7.1.107"/>
    </reaction>
    <physiologicalReaction direction="left-to-right" evidence="21">
        <dbReference type="Rhea" id="RHEA:10273"/>
    </physiologicalReaction>
</comment>
<name>A0AAE1Z6G6_SCHME</name>
<organism evidence="26 27">
    <name type="scientific">Schistosoma mekongi</name>
    <name type="common">Parasitic worm</name>
    <dbReference type="NCBI Taxonomy" id="38744"/>
    <lineage>
        <taxon>Eukaryota</taxon>
        <taxon>Metazoa</taxon>
        <taxon>Spiralia</taxon>
        <taxon>Lophotrochozoa</taxon>
        <taxon>Platyhelminthes</taxon>
        <taxon>Trematoda</taxon>
        <taxon>Digenea</taxon>
        <taxon>Strigeidida</taxon>
        <taxon>Schistosomatoidea</taxon>
        <taxon>Schistosomatidae</taxon>
        <taxon>Schistosoma</taxon>
    </lineage>
</organism>
<sequence>MESEMRKPVKSRQQQQQQVNNESLHTSLGTLYSLISATPNWTNNAVIGEHLWNETTSTETCYIDESDCTKSGTKKKCSVCHIVCHVNCLPLVQVSCRPTFREAYIHDYRNEKTYTTHHWVKRRKQNKRCKHCGKSLQSILGFSSKEYIAIQCTWCKIGYHNKSACFRESFLSQPCSLGPYSDLVVPPDWIIKLTDRNNFKSTSICRSNSFVTSSHLSDHEVNNSSIRSSVSRPESLNHSNQILNNLSERESSITTATTVTTVNENSQSISISQANLFISPKMAFVIKTNPTNAACLKPLLVFLNPKSGGNQACGLMKKFQWLLNPRQVFDLSQGGPKMGLELFNHVPNLRILVCGGDGTVGWIFSTIDSMNFNSIPPVAVLPLGTGNDLARALNWGSGYIDESISKILASVYEGRVIALDRWQVNCEVRTDFQLSQQLTDYEDDEATRNKPISDGLPLKVFNNYFSLGADAATALEFHESREANPERFNSRLKNKLFYAGLGGKDLLRRSWRDLSEHITLTCDDEDLTPLIRSLKPHCILFLNIPRYGSGTLPWGNPASEFQPQRIDDGYIEVIGLTSTTLATLQIGGHGDRICQCRRVRLTTDIVIPMQMDGEPCRLVPSVIDVFCSHQALVIQKLTRPPGSAALLNDDENYFQWKTFDYEARINVFVISLKDYETMSNDVISLRKTAVCIGVITAKYDTDLSTVRKIITQMNKNNNSEINSYGDSYESVETIPIVQLHLSNSWVFIDSTTAASRLFRIDTEQEYAHFLTDVCNMEDLFIIDSTVTRTMLNDDSVPLLSSTSSTLMLIDDNQLNKSTLEKNSTVDSKCISKEDEQIDQINRMNNILIQTDINIILSSNDQNDDVDKDNDNSDDDDDDNDDDDDDEESIHKTKSRNTLTSAKNISFEEDLSSSENNSINSISHQTDDFNIEISDKEYDMIINKPINNVTIDDEEKCHLQTTYSIKQFNAENSMNIT</sequence>
<dbReference type="GO" id="GO:0007200">
    <property type="term" value="P:phospholipase C-activating G protein-coupled receptor signaling pathway"/>
    <property type="evidence" value="ECO:0007669"/>
    <property type="project" value="InterPro"/>
</dbReference>
<dbReference type="FunFam" id="3.40.50.10330:FF:000002">
    <property type="entry name" value="Diacylglycerol kinase"/>
    <property type="match status" value="1"/>
</dbReference>
<evidence type="ECO:0000256" key="12">
    <source>
        <dbReference type="ARBA" id="ARBA00022777"/>
    </source>
</evidence>
<proteinExistence type="inferred from homology"/>
<dbReference type="PROSITE" id="PS50146">
    <property type="entry name" value="DAGK"/>
    <property type="match status" value="1"/>
</dbReference>
<dbReference type="GO" id="GO:0005829">
    <property type="term" value="C:cytosol"/>
    <property type="evidence" value="ECO:0007669"/>
    <property type="project" value="UniProtKB-SubCell"/>
</dbReference>
<evidence type="ECO:0000259" key="25">
    <source>
        <dbReference type="PROSITE" id="PS50146"/>
    </source>
</evidence>
<feature type="region of interest" description="Disordered" evidence="24">
    <location>
        <begin position="1"/>
        <end position="20"/>
    </location>
</feature>
<evidence type="ECO:0000256" key="23">
    <source>
        <dbReference type="RuleBase" id="RU361128"/>
    </source>
</evidence>
<evidence type="ECO:0000256" key="6">
    <source>
        <dbReference type="ARBA" id="ARBA00009280"/>
    </source>
</evidence>
<evidence type="ECO:0000256" key="10">
    <source>
        <dbReference type="ARBA" id="ARBA00022737"/>
    </source>
</evidence>
<feature type="non-terminal residue" evidence="26">
    <location>
        <position position="1"/>
    </location>
</feature>
<dbReference type="Proteomes" id="UP001292079">
    <property type="component" value="Unassembled WGS sequence"/>
</dbReference>
<evidence type="ECO:0000256" key="21">
    <source>
        <dbReference type="ARBA" id="ARBA00023411"/>
    </source>
</evidence>
<keyword evidence="8" id="KW-0963">Cytoplasm</keyword>
<evidence type="ECO:0000256" key="2">
    <source>
        <dbReference type="ARBA" id="ARBA00004236"/>
    </source>
</evidence>
<dbReference type="InterPro" id="IPR056383">
    <property type="entry name" value="DGKI-like_dom"/>
</dbReference>
<dbReference type="AlphaFoldDB" id="A0AAE1Z6G6"/>
<feature type="compositionally biased region" description="Acidic residues" evidence="24">
    <location>
        <begin position="861"/>
        <end position="887"/>
    </location>
</feature>
<dbReference type="InterPro" id="IPR017438">
    <property type="entry name" value="ATP-NAD_kinase_N"/>
</dbReference>
<evidence type="ECO:0000256" key="9">
    <source>
        <dbReference type="ARBA" id="ARBA00022679"/>
    </source>
</evidence>
<dbReference type="EC" id="2.7.1.107" evidence="23"/>
<dbReference type="PANTHER" id="PTHR11255:SF80">
    <property type="entry name" value="EYE-SPECIFIC DIACYLGLYCEROL KINASE"/>
    <property type="match status" value="1"/>
</dbReference>
<keyword evidence="14" id="KW-0040">ANK repeat</keyword>
<reference evidence="26" key="1">
    <citation type="submission" date="2022-04" db="EMBL/GenBank/DDBJ databases">
        <authorList>
            <person name="Xu L."/>
            <person name="Lv Z."/>
        </authorList>
    </citation>
    <scope>NUCLEOTIDE SEQUENCE</scope>
    <source>
        <strain evidence="26">LV_2022a</strain>
    </source>
</reference>
<evidence type="ECO:0000256" key="4">
    <source>
        <dbReference type="ARBA" id="ARBA00004514"/>
    </source>
</evidence>
<dbReference type="CDD" id="cd20855">
    <property type="entry name" value="C1_DGK_typeIV_rpt2"/>
    <property type="match status" value="1"/>
</dbReference>
<dbReference type="Pfam" id="PF00130">
    <property type="entry name" value="C1_1"/>
    <property type="match status" value="1"/>
</dbReference>
<dbReference type="Pfam" id="PF00609">
    <property type="entry name" value="DAGK_acc"/>
    <property type="match status" value="1"/>
</dbReference>
<keyword evidence="16" id="KW-0472">Membrane</keyword>
<comment type="pathway">
    <text evidence="22">Glycerolipid metabolism.</text>
</comment>
<dbReference type="SUPFAM" id="SSF111331">
    <property type="entry name" value="NAD kinase/diacylglycerol kinase-like"/>
    <property type="match status" value="1"/>
</dbReference>
<dbReference type="FunFam" id="2.60.200.40:FF:000002">
    <property type="entry name" value="Diacylglycerol kinase"/>
    <property type="match status" value="1"/>
</dbReference>
<keyword evidence="18" id="KW-0966">Cell projection</keyword>
<dbReference type="InterPro" id="IPR001206">
    <property type="entry name" value="Diacylglycerol_kinase_cat_dom"/>
</dbReference>
<evidence type="ECO:0000256" key="16">
    <source>
        <dbReference type="ARBA" id="ARBA00023136"/>
    </source>
</evidence>
<dbReference type="GO" id="GO:0005524">
    <property type="term" value="F:ATP binding"/>
    <property type="evidence" value="ECO:0007669"/>
    <property type="project" value="UniProtKB-KW"/>
</dbReference>
<evidence type="ECO:0000256" key="20">
    <source>
        <dbReference type="ARBA" id="ARBA00023400"/>
    </source>
</evidence>
<accession>A0AAE1Z6G6</accession>
<dbReference type="EMBL" id="JALJAT010000006">
    <property type="protein sequence ID" value="KAK4468440.1"/>
    <property type="molecule type" value="Genomic_DNA"/>
</dbReference>
<evidence type="ECO:0000313" key="26">
    <source>
        <dbReference type="EMBL" id="KAK4468440.1"/>
    </source>
</evidence>
<evidence type="ECO:0000256" key="15">
    <source>
        <dbReference type="ARBA" id="ARBA00023098"/>
    </source>
</evidence>
<keyword evidence="13 23" id="KW-0067">ATP-binding</keyword>
<dbReference type="InterPro" id="IPR016064">
    <property type="entry name" value="NAD/diacylglycerol_kinase_sf"/>
</dbReference>